<gene>
    <name evidence="3" type="ORF">THAPSDRAFT_4490</name>
</gene>
<dbReference type="HOGENOM" id="CLU_867382_0_0_1"/>
<dbReference type="eggNOG" id="ENOG502T9HZ">
    <property type="taxonomic scope" value="Eukaryota"/>
</dbReference>
<proteinExistence type="predicted"/>
<feature type="compositionally biased region" description="Polar residues" evidence="2">
    <location>
        <begin position="244"/>
        <end position="254"/>
    </location>
</feature>
<feature type="region of interest" description="Disordered" evidence="2">
    <location>
        <begin position="237"/>
        <end position="261"/>
    </location>
</feature>
<keyword evidence="4" id="KW-1185">Reference proteome</keyword>
<feature type="compositionally biased region" description="Polar residues" evidence="2">
    <location>
        <begin position="61"/>
        <end position="70"/>
    </location>
</feature>
<dbReference type="AlphaFoldDB" id="B8BZF2"/>
<accession>B8BZF2</accession>
<protein>
    <submittedName>
        <fullName evidence="3">Uncharacterized protein</fullName>
    </submittedName>
</protein>
<evidence type="ECO:0000256" key="1">
    <source>
        <dbReference type="SAM" id="Coils"/>
    </source>
</evidence>
<dbReference type="KEGG" id="tps:THAPSDRAFT_4490"/>
<keyword evidence="1" id="KW-0175">Coiled coil</keyword>
<dbReference type="PaxDb" id="35128-Thaps4490"/>
<dbReference type="GeneID" id="7446084"/>
<dbReference type="Proteomes" id="UP000001449">
    <property type="component" value="Chromosome 4"/>
</dbReference>
<dbReference type="RefSeq" id="XP_002289333.1">
    <property type="nucleotide sequence ID" value="XM_002289297.1"/>
</dbReference>
<dbReference type="OMA" id="MAIACHE"/>
<feature type="coiled-coil region" evidence="1">
    <location>
        <begin position="156"/>
        <end position="194"/>
    </location>
</feature>
<feature type="region of interest" description="Disordered" evidence="2">
    <location>
        <begin position="37"/>
        <end position="71"/>
    </location>
</feature>
<evidence type="ECO:0000256" key="2">
    <source>
        <dbReference type="SAM" id="MobiDB-lite"/>
    </source>
</evidence>
<evidence type="ECO:0000313" key="4">
    <source>
        <dbReference type="Proteomes" id="UP000001449"/>
    </source>
</evidence>
<organism evidence="3 4">
    <name type="scientific">Thalassiosira pseudonana</name>
    <name type="common">Marine diatom</name>
    <name type="synonym">Cyclotella nana</name>
    <dbReference type="NCBI Taxonomy" id="35128"/>
    <lineage>
        <taxon>Eukaryota</taxon>
        <taxon>Sar</taxon>
        <taxon>Stramenopiles</taxon>
        <taxon>Ochrophyta</taxon>
        <taxon>Bacillariophyta</taxon>
        <taxon>Coscinodiscophyceae</taxon>
        <taxon>Thalassiosirophycidae</taxon>
        <taxon>Thalassiosirales</taxon>
        <taxon>Thalassiosiraceae</taxon>
        <taxon>Thalassiosira</taxon>
    </lineage>
</organism>
<evidence type="ECO:0000313" key="3">
    <source>
        <dbReference type="EMBL" id="EED92870.1"/>
    </source>
</evidence>
<sequence>MTEARKEKQPQNNRNILQMSSFISGIIDCVARPSTSDSPVRVLKKAPKSDSPTSVAHALPSSDSDSTVGSTPLAAVPSTSSFISSSRFITPVEATAVYPVSIAESVITIPNGNDDDYCDDISSNSADQAIRQQFESAFATFLYKNPAFTSMSHTNLTKLRSKISKETANNARVEAELSRQLETIRESKRRTELELQRELLIVTRAKAARESELRNKIRKARQVSMSLDEKIQLLKGRIDGGENDSPSRMSGSSLQPPPAMSSCDSIGGGGMYNCSDLFPNTMSTESGTFQSDLHQSRMQYAHLLAEMHKLKVKIAETGSLS</sequence>
<dbReference type="InParanoid" id="B8BZF2"/>
<reference evidence="3 4" key="2">
    <citation type="journal article" date="2008" name="Nature">
        <title>The Phaeodactylum genome reveals the evolutionary history of diatom genomes.</title>
        <authorList>
            <person name="Bowler C."/>
            <person name="Allen A.E."/>
            <person name="Badger J.H."/>
            <person name="Grimwood J."/>
            <person name="Jabbari K."/>
            <person name="Kuo A."/>
            <person name="Maheswari U."/>
            <person name="Martens C."/>
            <person name="Maumus F."/>
            <person name="Otillar R.P."/>
            <person name="Rayko E."/>
            <person name="Salamov A."/>
            <person name="Vandepoele K."/>
            <person name="Beszteri B."/>
            <person name="Gruber A."/>
            <person name="Heijde M."/>
            <person name="Katinka M."/>
            <person name="Mock T."/>
            <person name="Valentin K."/>
            <person name="Verret F."/>
            <person name="Berges J.A."/>
            <person name="Brownlee C."/>
            <person name="Cadoret J.P."/>
            <person name="Chiovitti A."/>
            <person name="Choi C.J."/>
            <person name="Coesel S."/>
            <person name="De Martino A."/>
            <person name="Detter J.C."/>
            <person name="Durkin C."/>
            <person name="Falciatore A."/>
            <person name="Fournet J."/>
            <person name="Haruta M."/>
            <person name="Huysman M.J."/>
            <person name="Jenkins B.D."/>
            <person name="Jiroutova K."/>
            <person name="Jorgensen R.E."/>
            <person name="Joubert Y."/>
            <person name="Kaplan A."/>
            <person name="Kroger N."/>
            <person name="Kroth P.G."/>
            <person name="La Roche J."/>
            <person name="Lindquist E."/>
            <person name="Lommer M."/>
            <person name="Martin-Jezequel V."/>
            <person name="Lopez P.J."/>
            <person name="Lucas S."/>
            <person name="Mangogna M."/>
            <person name="McGinnis K."/>
            <person name="Medlin L.K."/>
            <person name="Montsant A."/>
            <person name="Oudot-Le Secq M.P."/>
            <person name="Napoli C."/>
            <person name="Obornik M."/>
            <person name="Parker M.S."/>
            <person name="Petit J.L."/>
            <person name="Porcel B.M."/>
            <person name="Poulsen N."/>
            <person name="Robison M."/>
            <person name="Rychlewski L."/>
            <person name="Rynearson T.A."/>
            <person name="Schmutz J."/>
            <person name="Shapiro H."/>
            <person name="Siaut M."/>
            <person name="Stanley M."/>
            <person name="Sussman M.R."/>
            <person name="Taylor A.R."/>
            <person name="Vardi A."/>
            <person name="von Dassow P."/>
            <person name="Vyverman W."/>
            <person name="Willis A."/>
            <person name="Wyrwicz L.S."/>
            <person name="Rokhsar D.S."/>
            <person name="Weissenbach J."/>
            <person name="Armbrust E.V."/>
            <person name="Green B.R."/>
            <person name="Van de Peer Y."/>
            <person name="Grigoriev I.V."/>
        </authorList>
    </citation>
    <scope>NUCLEOTIDE SEQUENCE [LARGE SCALE GENOMIC DNA]</scope>
    <source>
        <strain evidence="3 4">CCMP1335</strain>
    </source>
</reference>
<name>B8BZF2_THAPS</name>
<dbReference type="EMBL" id="CM000641">
    <property type="protein sequence ID" value="EED92870.1"/>
    <property type="molecule type" value="Genomic_DNA"/>
</dbReference>
<reference evidence="3 4" key="1">
    <citation type="journal article" date="2004" name="Science">
        <title>The genome of the diatom Thalassiosira pseudonana: ecology, evolution, and metabolism.</title>
        <authorList>
            <person name="Armbrust E.V."/>
            <person name="Berges J.A."/>
            <person name="Bowler C."/>
            <person name="Green B.R."/>
            <person name="Martinez D."/>
            <person name="Putnam N.H."/>
            <person name="Zhou S."/>
            <person name="Allen A.E."/>
            <person name="Apt K.E."/>
            <person name="Bechner M."/>
            <person name="Brzezinski M.A."/>
            <person name="Chaal B.K."/>
            <person name="Chiovitti A."/>
            <person name="Davis A.K."/>
            <person name="Demarest M.S."/>
            <person name="Detter J.C."/>
            <person name="Glavina T."/>
            <person name="Goodstein D."/>
            <person name="Hadi M.Z."/>
            <person name="Hellsten U."/>
            <person name="Hildebrand M."/>
            <person name="Jenkins B.D."/>
            <person name="Jurka J."/>
            <person name="Kapitonov V.V."/>
            <person name="Kroger N."/>
            <person name="Lau W.W."/>
            <person name="Lane T.W."/>
            <person name="Larimer F.W."/>
            <person name="Lippmeier J.C."/>
            <person name="Lucas S."/>
            <person name="Medina M."/>
            <person name="Montsant A."/>
            <person name="Obornik M."/>
            <person name="Parker M.S."/>
            <person name="Palenik B."/>
            <person name="Pazour G.J."/>
            <person name="Richardson P.M."/>
            <person name="Rynearson T.A."/>
            <person name="Saito M.A."/>
            <person name="Schwartz D.C."/>
            <person name="Thamatrakoln K."/>
            <person name="Valentin K."/>
            <person name="Vardi A."/>
            <person name="Wilkerson F.P."/>
            <person name="Rokhsar D.S."/>
        </authorList>
    </citation>
    <scope>NUCLEOTIDE SEQUENCE [LARGE SCALE GENOMIC DNA]</scope>
    <source>
        <strain evidence="3 4">CCMP1335</strain>
    </source>
</reference>